<feature type="transmembrane region" description="Helical" evidence="5">
    <location>
        <begin position="392"/>
        <end position="423"/>
    </location>
</feature>
<feature type="transmembrane region" description="Helical" evidence="5">
    <location>
        <begin position="429"/>
        <end position="449"/>
    </location>
</feature>
<organism evidence="7 8">
    <name type="scientific">Mycobacterium deserti</name>
    <dbReference type="NCBI Taxonomy" id="2978347"/>
    <lineage>
        <taxon>Bacteria</taxon>
        <taxon>Bacillati</taxon>
        <taxon>Actinomycetota</taxon>
        <taxon>Actinomycetes</taxon>
        <taxon>Mycobacteriales</taxon>
        <taxon>Mycobacteriaceae</taxon>
        <taxon>Mycobacterium</taxon>
    </lineage>
</organism>
<evidence type="ECO:0000256" key="2">
    <source>
        <dbReference type="ARBA" id="ARBA00022692"/>
    </source>
</evidence>
<gene>
    <name evidence="7" type="ORF">N4S67_26375</name>
</gene>
<dbReference type="Pfam" id="PF13515">
    <property type="entry name" value="FUSC_2"/>
    <property type="match status" value="1"/>
</dbReference>
<evidence type="ECO:0000256" key="1">
    <source>
        <dbReference type="ARBA" id="ARBA00004141"/>
    </source>
</evidence>
<comment type="caution">
    <text evidence="7">The sequence shown here is derived from an EMBL/GenBank/DDBJ whole genome shotgun (WGS) entry which is preliminary data.</text>
</comment>
<reference evidence="8" key="1">
    <citation type="submission" date="2023-07" db="EMBL/GenBank/DDBJ databases">
        <authorList>
            <person name="Deng Y."/>
            <person name="Zhang Y.-Q."/>
        </authorList>
    </citation>
    <scope>NUCLEOTIDE SEQUENCE [LARGE SCALE GENOMIC DNA]</scope>
    <source>
        <strain evidence="8">CPCC 205710</strain>
    </source>
</reference>
<proteinExistence type="predicted"/>
<keyword evidence="8" id="KW-1185">Reference proteome</keyword>
<name>A0ABT2MI13_9MYCO</name>
<protein>
    <submittedName>
        <fullName evidence="7">FUSC family protein</fullName>
    </submittedName>
</protein>
<dbReference type="RefSeq" id="WP_260995997.1">
    <property type="nucleotide sequence ID" value="NZ_JAODWD010000007.1"/>
</dbReference>
<evidence type="ECO:0000313" key="8">
    <source>
        <dbReference type="Proteomes" id="UP001206639"/>
    </source>
</evidence>
<feature type="transmembrane region" description="Helical" evidence="5">
    <location>
        <begin position="92"/>
        <end position="111"/>
    </location>
</feature>
<evidence type="ECO:0000313" key="7">
    <source>
        <dbReference type="EMBL" id="MCT7661928.1"/>
    </source>
</evidence>
<accession>A0ABT2MI13</accession>
<dbReference type="EMBL" id="JAODWD010000007">
    <property type="protein sequence ID" value="MCT7661928.1"/>
    <property type="molecule type" value="Genomic_DNA"/>
</dbReference>
<feature type="transmembrane region" description="Helical" evidence="5">
    <location>
        <begin position="67"/>
        <end position="86"/>
    </location>
</feature>
<evidence type="ECO:0000256" key="3">
    <source>
        <dbReference type="ARBA" id="ARBA00022989"/>
    </source>
</evidence>
<dbReference type="Proteomes" id="UP001206639">
    <property type="component" value="Unassembled WGS sequence"/>
</dbReference>
<keyword evidence="4 5" id="KW-0472">Membrane</keyword>
<comment type="subcellular location">
    <subcellularLocation>
        <location evidence="1">Membrane</location>
        <topology evidence="1">Multi-pass membrane protein</topology>
    </subcellularLocation>
</comment>
<feature type="transmembrane region" description="Helical" evidence="5">
    <location>
        <begin position="461"/>
        <end position="479"/>
    </location>
</feature>
<evidence type="ECO:0000259" key="6">
    <source>
        <dbReference type="Pfam" id="PF13515"/>
    </source>
</evidence>
<feature type="domain" description="Integral membrane bound transporter" evidence="6">
    <location>
        <begin position="356"/>
        <end position="475"/>
    </location>
</feature>
<feature type="transmembrane region" description="Helical" evidence="5">
    <location>
        <begin position="139"/>
        <end position="160"/>
    </location>
</feature>
<keyword evidence="2 5" id="KW-0812">Transmembrane</keyword>
<dbReference type="InterPro" id="IPR049453">
    <property type="entry name" value="Memb_transporter_dom"/>
</dbReference>
<evidence type="ECO:0000256" key="5">
    <source>
        <dbReference type="SAM" id="Phobius"/>
    </source>
</evidence>
<keyword evidence="3 5" id="KW-1133">Transmembrane helix</keyword>
<sequence length="662" mass="68644">MITGSRVLDTVRLTTPDFGAVVRSCAGMVAMAALALAWDSATAAVWAAGAGAIAGAIGLQDSPGGRVPLVIAVSGQMAAAVLLGALTSPHDLVFIGVVAAWCFAAGLQWALGSHAGLVAAGAGALLVVSPPVATSVSSIVVAAALTFAAGCVQATLIAVWPPHRWRLQRDVLTRAYRSLAADARRVASDRDASIDSAPMSFLRDVFVDSQATRRPKAYHGGHRLPERIAAVLHTLGEARDAANDGVAQVLTAAGTLLDAIAAHHPTARRDAQQAVEALDSAVASTSGPNAETAQRFSRLLHEAAESRFPDLRRPDVISGLGAAAAEVRGHLTSTSPILRHAIRLSTATALGVAADRLAPVQHGYWIALVVLLVLRPETSHTYTRCVGRLGGIAAGVVLASLIATVLNPTGVAAAVLAGLFLTATYTVTRYGYVAVSGALAAAVDFLLGIDAAASGATMEDRLFAVVVGGGLAVVVHVVLPDDALTRLQQRAGELLKTEVDYAATVIKAFIRELDQPADALSAAWQRAFRARAAFEAVSGATRMESRELRRWVRSYRAALNAVTSACTALESNLPSQPRVALTPEFVAAVEDYVDALRGAPPNPAAPWTVDLAALTTANQQVREQSARLAEDNSATRVLVAEVAAITRSLSSIATTREPSAAE</sequence>
<evidence type="ECO:0000256" key="4">
    <source>
        <dbReference type="ARBA" id="ARBA00023136"/>
    </source>
</evidence>